<dbReference type="InterPro" id="IPR051534">
    <property type="entry name" value="CBASS_pafABC_assoc_protein"/>
</dbReference>
<dbReference type="Pfam" id="PF13280">
    <property type="entry name" value="WYL"/>
    <property type="match status" value="1"/>
</dbReference>
<dbReference type="EMBL" id="OBEA01000006">
    <property type="protein sequence ID" value="SNY56210.1"/>
    <property type="molecule type" value="Genomic_DNA"/>
</dbReference>
<dbReference type="PANTHER" id="PTHR34580">
    <property type="match status" value="1"/>
</dbReference>
<dbReference type="SUPFAM" id="SSF46785">
    <property type="entry name" value="Winged helix' DNA-binding domain"/>
    <property type="match status" value="1"/>
</dbReference>
<dbReference type="OrthoDB" id="9807255at2"/>
<evidence type="ECO:0000259" key="1">
    <source>
        <dbReference type="Pfam" id="PF08279"/>
    </source>
</evidence>
<evidence type="ECO:0000313" key="5">
    <source>
        <dbReference type="Proteomes" id="UP000231655"/>
    </source>
</evidence>
<evidence type="ECO:0000313" key="6">
    <source>
        <dbReference type="Proteomes" id="UP000231702"/>
    </source>
</evidence>
<reference evidence="3 6" key="2">
    <citation type="journal article" date="2018" name="Int. J. Syst. Evol. Microbiol.">
        <title>Pseudooceanicola lipolyticus sp. nov., a marine alphaproteobacterium, reclassification of Oceanicola flagellatus as Pseudooceanicola flagellatus comb. nov. and emended description of the genus Pseudooceanicola.</title>
        <authorList>
            <person name="Huang M.-M."/>
            <person name="Guo L.-L."/>
            <person name="Wu Y.-H."/>
            <person name="Lai Q.-L."/>
            <person name="Shao Z.-Z."/>
            <person name="Wang C.-S."/>
            <person name="Wu M."/>
            <person name="Xu X.-W."/>
        </authorList>
    </citation>
    <scope>NUCLEOTIDE SEQUENCE [LARGE SCALE GENOMIC DNA]</scope>
    <source>
        <strain evidence="3 6">Ar-45</strain>
    </source>
</reference>
<dbReference type="InterPro" id="IPR036388">
    <property type="entry name" value="WH-like_DNA-bd_sf"/>
</dbReference>
<name>A0A285J796_9RHOB</name>
<dbReference type="Proteomes" id="UP000231655">
    <property type="component" value="Unassembled WGS sequence"/>
</dbReference>
<dbReference type="Proteomes" id="UP000231702">
    <property type="component" value="Unassembled WGS sequence"/>
</dbReference>
<evidence type="ECO:0000313" key="3">
    <source>
        <dbReference type="EMBL" id="PJE27029.1"/>
    </source>
</evidence>
<proteinExistence type="predicted"/>
<dbReference type="PROSITE" id="PS52050">
    <property type="entry name" value="WYL"/>
    <property type="match status" value="1"/>
</dbReference>
<gene>
    <name evidence="3" type="ORF">CVM39_17045</name>
    <name evidence="4" type="ORF">SAMN06297129_3222</name>
</gene>
<organism evidence="4 5">
    <name type="scientific">Pseudooceanicola antarcticus</name>
    <dbReference type="NCBI Taxonomy" id="1247613"/>
    <lineage>
        <taxon>Bacteria</taxon>
        <taxon>Pseudomonadati</taxon>
        <taxon>Pseudomonadota</taxon>
        <taxon>Alphaproteobacteria</taxon>
        <taxon>Rhodobacterales</taxon>
        <taxon>Paracoccaceae</taxon>
        <taxon>Pseudooceanicola</taxon>
    </lineage>
</organism>
<dbReference type="RefSeq" id="WP_097146912.1">
    <property type="nucleotide sequence ID" value="NZ_OBEA01000006.1"/>
</dbReference>
<dbReference type="Pfam" id="PF08279">
    <property type="entry name" value="HTH_11"/>
    <property type="match status" value="1"/>
</dbReference>
<sequence>MSRSERLFRLMNALRVLPKPVTAARLAAETEVSERTLYRDIESLRNSGARIEGAPGLGYTLSEDPALPPQTFDRIEMEALVVGLSDVRQRGDVQLAKAAETALAKIVATLPERLQRQVLHATHMVYRYEQPEQASADLSDIRLACWEEQALDLRYRDGTGAVTERRVYPLAIVYLDRGYGLLAWCCLRQDFRKFLVGRMEAAIPTSESFRPRRVSLLREYIALLYD</sequence>
<protein>
    <submittedName>
        <fullName evidence="4">HTH domain-containing protein</fullName>
    </submittedName>
    <submittedName>
        <fullName evidence="3">YafY family transcriptional regulator</fullName>
    </submittedName>
</protein>
<evidence type="ECO:0000259" key="2">
    <source>
        <dbReference type="Pfam" id="PF13280"/>
    </source>
</evidence>
<dbReference type="Gene3D" id="1.10.10.10">
    <property type="entry name" value="Winged helix-like DNA-binding domain superfamily/Winged helix DNA-binding domain"/>
    <property type="match status" value="1"/>
</dbReference>
<dbReference type="InterPro" id="IPR013196">
    <property type="entry name" value="HTH_11"/>
</dbReference>
<dbReference type="InterPro" id="IPR026881">
    <property type="entry name" value="WYL_dom"/>
</dbReference>
<dbReference type="AlphaFoldDB" id="A0A285J796"/>
<reference evidence="4 5" key="1">
    <citation type="submission" date="2017-09" db="EMBL/GenBank/DDBJ databases">
        <authorList>
            <person name="Ehlers B."/>
            <person name="Leendertz F.H."/>
        </authorList>
    </citation>
    <scope>NUCLEOTIDE SEQUENCE [LARGE SCALE GENOMIC DNA]</scope>
    <source>
        <strain evidence="4 5">CGMCC 1.12662</strain>
    </source>
</reference>
<dbReference type="PANTHER" id="PTHR34580:SF3">
    <property type="entry name" value="PROTEIN PAFB"/>
    <property type="match status" value="1"/>
</dbReference>
<feature type="domain" description="Helix-turn-helix type 11" evidence="1">
    <location>
        <begin position="6"/>
        <end position="59"/>
    </location>
</feature>
<dbReference type="InterPro" id="IPR036390">
    <property type="entry name" value="WH_DNA-bd_sf"/>
</dbReference>
<feature type="domain" description="WYL" evidence="2">
    <location>
        <begin position="138"/>
        <end position="202"/>
    </location>
</feature>
<dbReference type="EMBL" id="PGTD01000018">
    <property type="protein sequence ID" value="PJE27029.1"/>
    <property type="molecule type" value="Genomic_DNA"/>
</dbReference>
<keyword evidence="6" id="KW-1185">Reference proteome</keyword>
<accession>A0A285J796</accession>
<evidence type="ECO:0000313" key="4">
    <source>
        <dbReference type="EMBL" id="SNY56210.1"/>
    </source>
</evidence>